<feature type="transmembrane region" description="Helical" evidence="7">
    <location>
        <begin position="218"/>
        <end position="243"/>
    </location>
</feature>
<evidence type="ECO:0000256" key="5">
    <source>
        <dbReference type="ARBA" id="ARBA00022989"/>
    </source>
</evidence>
<evidence type="ECO:0000256" key="4">
    <source>
        <dbReference type="ARBA" id="ARBA00022692"/>
    </source>
</evidence>
<accession>A0A5Q2RG96</accession>
<dbReference type="KEGG" id="atq:GH723_06200"/>
<feature type="domain" description="ABC transmembrane type-1" evidence="8">
    <location>
        <begin position="87"/>
        <end position="299"/>
    </location>
</feature>
<evidence type="ECO:0000313" key="9">
    <source>
        <dbReference type="EMBL" id="QGG94733.1"/>
    </source>
</evidence>
<evidence type="ECO:0000256" key="7">
    <source>
        <dbReference type="RuleBase" id="RU363032"/>
    </source>
</evidence>
<dbReference type="InterPro" id="IPR000515">
    <property type="entry name" value="MetI-like"/>
</dbReference>
<comment type="similarity">
    <text evidence="7">Belongs to the binding-protein-dependent transport system permease family.</text>
</comment>
<comment type="subcellular location">
    <subcellularLocation>
        <location evidence="1 7">Cell membrane</location>
        <topology evidence="1 7">Multi-pass membrane protein</topology>
    </subcellularLocation>
</comment>
<feature type="transmembrane region" description="Helical" evidence="7">
    <location>
        <begin position="28"/>
        <end position="46"/>
    </location>
</feature>
<dbReference type="AlphaFoldDB" id="A0A5Q2RG96"/>
<evidence type="ECO:0000259" key="8">
    <source>
        <dbReference type="PROSITE" id="PS50928"/>
    </source>
</evidence>
<reference evidence="9 10" key="1">
    <citation type="submission" date="2019-11" db="EMBL/GenBank/DDBJ databases">
        <authorList>
            <person name="He Y."/>
        </authorList>
    </citation>
    <scope>NUCLEOTIDE SEQUENCE [LARGE SCALE GENOMIC DNA]</scope>
    <source>
        <strain evidence="9 10">SCSIO 58843</strain>
    </source>
</reference>
<keyword evidence="10" id="KW-1185">Reference proteome</keyword>
<keyword evidence="2 7" id="KW-0813">Transport</keyword>
<name>A0A5Q2RG96_9ACTN</name>
<evidence type="ECO:0000256" key="2">
    <source>
        <dbReference type="ARBA" id="ARBA00022448"/>
    </source>
</evidence>
<dbReference type="InterPro" id="IPR051393">
    <property type="entry name" value="ABC_transporter_permease"/>
</dbReference>
<feature type="transmembrane region" description="Helical" evidence="7">
    <location>
        <begin position="87"/>
        <end position="112"/>
    </location>
</feature>
<organism evidence="9 10">
    <name type="scientific">Actinomarinicola tropica</name>
    <dbReference type="NCBI Taxonomy" id="2789776"/>
    <lineage>
        <taxon>Bacteria</taxon>
        <taxon>Bacillati</taxon>
        <taxon>Actinomycetota</taxon>
        <taxon>Acidimicrobiia</taxon>
        <taxon>Acidimicrobiales</taxon>
        <taxon>Iamiaceae</taxon>
        <taxon>Actinomarinicola</taxon>
    </lineage>
</organism>
<dbReference type="PANTHER" id="PTHR30193:SF37">
    <property type="entry name" value="INNER MEMBRANE ABC TRANSPORTER PERMEASE PROTEIN YCJO"/>
    <property type="match status" value="1"/>
</dbReference>
<dbReference type="CDD" id="cd06261">
    <property type="entry name" value="TM_PBP2"/>
    <property type="match status" value="1"/>
</dbReference>
<feature type="transmembrane region" description="Helical" evidence="7">
    <location>
        <begin position="281"/>
        <end position="303"/>
    </location>
</feature>
<protein>
    <submittedName>
        <fullName evidence="9">ABC transporter permease subunit</fullName>
    </submittedName>
</protein>
<dbReference type="PANTHER" id="PTHR30193">
    <property type="entry name" value="ABC TRANSPORTER PERMEASE PROTEIN"/>
    <property type="match status" value="1"/>
</dbReference>
<dbReference type="Proteomes" id="UP000334019">
    <property type="component" value="Chromosome"/>
</dbReference>
<dbReference type="SUPFAM" id="SSF161098">
    <property type="entry name" value="MetI-like"/>
    <property type="match status" value="1"/>
</dbReference>
<keyword evidence="6 7" id="KW-0472">Membrane</keyword>
<dbReference type="Pfam" id="PF00528">
    <property type="entry name" value="BPD_transp_1"/>
    <property type="match status" value="1"/>
</dbReference>
<dbReference type="GO" id="GO:0005886">
    <property type="term" value="C:plasma membrane"/>
    <property type="evidence" value="ECO:0007669"/>
    <property type="project" value="UniProtKB-SubCell"/>
</dbReference>
<evidence type="ECO:0000256" key="3">
    <source>
        <dbReference type="ARBA" id="ARBA00022475"/>
    </source>
</evidence>
<keyword evidence="4 7" id="KW-0812">Transmembrane</keyword>
<dbReference type="GO" id="GO:0055085">
    <property type="term" value="P:transmembrane transport"/>
    <property type="evidence" value="ECO:0007669"/>
    <property type="project" value="InterPro"/>
</dbReference>
<dbReference type="EMBL" id="CP045851">
    <property type="protein sequence ID" value="QGG94733.1"/>
    <property type="molecule type" value="Genomic_DNA"/>
</dbReference>
<dbReference type="Gene3D" id="1.10.3720.10">
    <property type="entry name" value="MetI-like"/>
    <property type="match status" value="1"/>
</dbReference>
<evidence type="ECO:0000256" key="1">
    <source>
        <dbReference type="ARBA" id="ARBA00004651"/>
    </source>
</evidence>
<sequence>MTAPTVGALRDVAPSPVVRRRRWRERGLALALLLPSIVAFGTWVYYPFARTIWLGLFRTSPFGNRTTYVGLEQYRDVLTSSDFHNSLWVTLLFTLMTVPVGLALGLGLAVLAHQRLAGIGAYRTIFSSTVATSVAVASLMFIALLSPSVGLINQIIKGMGREPVYFLERPGWALIAIAAVTVWQNLGVTFIVISAGLQSVPDDLYESARLDGAGAWSRFVDITLPLLSPTLLFGFVVLTITSFQTFGQVDLLTNGGPLDATNLIVFSIYTEGFRNFNPGVAAAQAVVLFLIVLALSVVQLKVLERRVFYG</sequence>
<dbReference type="PROSITE" id="PS50928">
    <property type="entry name" value="ABC_TM1"/>
    <property type="match status" value="1"/>
</dbReference>
<proteinExistence type="inferred from homology"/>
<dbReference type="RefSeq" id="WP_153758839.1">
    <property type="nucleotide sequence ID" value="NZ_CP045851.1"/>
</dbReference>
<evidence type="ECO:0000313" key="10">
    <source>
        <dbReference type="Proteomes" id="UP000334019"/>
    </source>
</evidence>
<dbReference type="InterPro" id="IPR035906">
    <property type="entry name" value="MetI-like_sf"/>
</dbReference>
<gene>
    <name evidence="9" type="ORF">GH723_06200</name>
</gene>
<evidence type="ECO:0000256" key="6">
    <source>
        <dbReference type="ARBA" id="ARBA00023136"/>
    </source>
</evidence>
<keyword evidence="3" id="KW-1003">Cell membrane</keyword>
<keyword evidence="5 7" id="KW-1133">Transmembrane helix</keyword>
<feature type="transmembrane region" description="Helical" evidence="7">
    <location>
        <begin position="124"/>
        <end position="152"/>
    </location>
</feature>
<feature type="transmembrane region" description="Helical" evidence="7">
    <location>
        <begin position="172"/>
        <end position="197"/>
    </location>
</feature>